<sequence length="84" mass="8946">MEDPQDFLSKKPARNFSTTSARKSTQAKTICTVPEQFRSRALIKYRVATRQYKDARGVLTCGEDDIDGGGGGGVIVAAAVAPGI</sequence>
<dbReference type="Gramene" id="OMO50001">
    <property type="protein sequence ID" value="OMO50001"/>
    <property type="gene ID" value="CCACVL1_30717"/>
</dbReference>
<evidence type="ECO:0000313" key="3">
    <source>
        <dbReference type="Proteomes" id="UP000188268"/>
    </source>
</evidence>
<accession>A0A1R3FVX7</accession>
<proteinExistence type="predicted"/>
<reference evidence="2 3" key="1">
    <citation type="submission" date="2013-09" db="EMBL/GenBank/DDBJ databases">
        <title>Corchorus capsularis genome sequencing.</title>
        <authorList>
            <person name="Alam M."/>
            <person name="Haque M.S."/>
            <person name="Islam M.S."/>
            <person name="Emdad E.M."/>
            <person name="Islam M.M."/>
            <person name="Ahmed B."/>
            <person name="Halim A."/>
            <person name="Hossen Q.M.M."/>
            <person name="Hossain M.Z."/>
            <person name="Ahmed R."/>
            <person name="Khan M.M."/>
            <person name="Islam R."/>
            <person name="Rashid M.M."/>
            <person name="Khan S.A."/>
            <person name="Rahman M.S."/>
            <person name="Alam M."/>
        </authorList>
    </citation>
    <scope>NUCLEOTIDE SEQUENCE [LARGE SCALE GENOMIC DNA]</scope>
    <source>
        <strain evidence="3">cv. CVL-1</strain>
        <tissue evidence="2">Whole seedling</tissue>
    </source>
</reference>
<name>A0A1R3FVX7_COCAP</name>
<dbReference type="GO" id="GO:0016301">
    <property type="term" value="F:kinase activity"/>
    <property type="evidence" value="ECO:0007669"/>
    <property type="project" value="UniProtKB-KW"/>
</dbReference>
<keyword evidence="2" id="KW-0808">Transferase</keyword>
<dbReference type="EMBL" id="AWWV01016308">
    <property type="protein sequence ID" value="OMO50001.1"/>
    <property type="molecule type" value="Genomic_DNA"/>
</dbReference>
<keyword evidence="3" id="KW-1185">Reference proteome</keyword>
<feature type="compositionally biased region" description="Polar residues" evidence="1">
    <location>
        <begin position="15"/>
        <end position="25"/>
    </location>
</feature>
<evidence type="ECO:0000313" key="2">
    <source>
        <dbReference type="EMBL" id="OMO50001.1"/>
    </source>
</evidence>
<organism evidence="2 3">
    <name type="scientific">Corchorus capsularis</name>
    <name type="common">Jute</name>
    <dbReference type="NCBI Taxonomy" id="210143"/>
    <lineage>
        <taxon>Eukaryota</taxon>
        <taxon>Viridiplantae</taxon>
        <taxon>Streptophyta</taxon>
        <taxon>Embryophyta</taxon>
        <taxon>Tracheophyta</taxon>
        <taxon>Spermatophyta</taxon>
        <taxon>Magnoliopsida</taxon>
        <taxon>eudicotyledons</taxon>
        <taxon>Gunneridae</taxon>
        <taxon>Pentapetalae</taxon>
        <taxon>rosids</taxon>
        <taxon>malvids</taxon>
        <taxon>Malvales</taxon>
        <taxon>Malvaceae</taxon>
        <taxon>Grewioideae</taxon>
        <taxon>Apeibeae</taxon>
        <taxon>Corchorus</taxon>
    </lineage>
</organism>
<dbReference type="AlphaFoldDB" id="A0A1R3FVX7"/>
<evidence type="ECO:0000256" key="1">
    <source>
        <dbReference type="SAM" id="MobiDB-lite"/>
    </source>
</evidence>
<gene>
    <name evidence="2" type="ORF">CCACVL1_30717</name>
</gene>
<dbReference type="Proteomes" id="UP000188268">
    <property type="component" value="Unassembled WGS sequence"/>
</dbReference>
<feature type="region of interest" description="Disordered" evidence="1">
    <location>
        <begin position="1"/>
        <end position="25"/>
    </location>
</feature>
<comment type="caution">
    <text evidence="2">The sequence shown here is derived from an EMBL/GenBank/DDBJ whole genome shotgun (WGS) entry which is preliminary data.</text>
</comment>
<keyword evidence="2" id="KW-0418">Kinase</keyword>
<protein>
    <submittedName>
        <fullName evidence="2">Phosphatidylinositol-4-phosphate 5-kinase-like protein</fullName>
    </submittedName>
</protein>